<dbReference type="EMBL" id="QWLB01000010">
    <property type="protein sequence ID" value="RIH93042.1"/>
    <property type="molecule type" value="Genomic_DNA"/>
</dbReference>
<organism evidence="9 10">
    <name type="scientific">Meiothermus granaticius NBRC 107808</name>
    <dbReference type="NCBI Taxonomy" id="1227551"/>
    <lineage>
        <taxon>Bacteria</taxon>
        <taxon>Thermotogati</taxon>
        <taxon>Deinococcota</taxon>
        <taxon>Deinococci</taxon>
        <taxon>Thermales</taxon>
        <taxon>Thermaceae</taxon>
        <taxon>Meiothermus</taxon>
    </lineage>
</organism>
<evidence type="ECO:0000256" key="6">
    <source>
        <dbReference type="ARBA" id="ARBA00023136"/>
    </source>
</evidence>
<keyword evidence="2 7" id="KW-0813">Transport</keyword>
<dbReference type="CDD" id="cd06261">
    <property type="entry name" value="TM_PBP2"/>
    <property type="match status" value="1"/>
</dbReference>
<dbReference type="SUPFAM" id="SSF161098">
    <property type="entry name" value="MetI-like"/>
    <property type="match status" value="1"/>
</dbReference>
<keyword evidence="6 7" id="KW-0472">Membrane</keyword>
<feature type="transmembrane region" description="Helical" evidence="7">
    <location>
        <begin position="264"/>
        <end position="284"/>
    </location>
</feature>
<dbReference type="RefSeq" id="WP_119356509.1">
    <property type="nucleotide sequence ID" value="NZ_BJXM01000006.1"/>
</dbReference>
<evidence type="ECO:0000256" key="3">
    <source>
        <dbReference type="ARBA" id="ARBA00022475"/>
    </source>
</evidence>
<feature type="transmembrane region" description="Helical" evidence="7">
    <location>
        <begin position="125"/>
        <end position="147"/>
    </location>
</feature>
<evidence type="ECO:0000256" key="5">
    <source>
        <dbReference type="ARBA" id="ARBA00022989"/>
    </source>
</evidence>
<dbReference type="Pfam" id="PF00528">
    <property type="entry name" value="BPD_transp_1"/>
    <property type="match status" value="1"/>
</dbReference>
<dbReference type="PANTHER" id="PTHR30193:SF37">
    <property type="entry name" value="INNER MEMBRANE ABC TRANSPORTER PERMEASE PROTEIN YCJO"/>
    <property type="match status" value="1"/>
</dbReference>
<evidence type="ECO:0000256" key="7">
    <source>
        <dbReference type="RuleBase" id="RU363032"/>
    </source>
</evidence>
<comment type="subcellular location">
    <subcellularLocation>
        <location evidence="1 7">Cell membrane</location>
        <topology evidence="1 7">Multi-pass membrane protein</topology>
    </subcellularLocation>
</comment>
<dbReference type="AlphaFoldDB" id="A0A399FDF8"/>
<feature type="transmembrane region" description="Helical" evidence="7">
    <location>
        <begin position="89"/>
        <end position="113"/>
    </location>
</feature>
<feature type="domain" description="ABC transmembrane type-1" evidence="8">
    <location>
        <begin position="85"/>
        <end position="285"/>
    </location>
</feature>
<dbReference type="InterPro" id="IPR051393">
    <property type="entry name" value="ABC_transporter_permease"/>
</dbReference>
<feature type="transmembrane region" description="Helical" evidence="7">
    <location>
        <begin position="24"/>
        <end position="47"/>
    </location>
</feature>
<dbReference type="GO" id="GO:0055085">
    <property type="term" value="P:transmembrane transport"/>
    <property type="evidence" value="ECO:0007669"/>
    <property type="project" value="InterPro"/>
</dbReference>
<evidence type="ECO:0000313" key="10">
    <source>
        <dbReference type="Proteomes" id="UP000266178"/>
    </source>
</evidence>
<gene>
    <name evidence="9" type="primary">lacF_4</name>
    <name evidence="9" type="ORF">Mgrana_01001</name>
</gene>
<keyword evidence="4 7" id="KW-0812">Transmembrane</keyword>
<sequence length="296" mass="32468">MMTHQSPSLTRPARPSTSLRREEALWGLLLVAPSTLVVLVFALLPILGSLGVSFTDWGGLSRPEWVGLANYQKALTNDPKALRYLLQTLIFSAFAVPLGLLVSLAIASLIHNVSSPAVRGFFRTLYYLPMVTVGVATALLWQALFGATGVNWLNQPSTVIPAVAFFTVWQGAGSSIILFLAALANVPKELYEAAQLDGARPSQLFRFITLPQISPTLFLVLVLSLIGSLQVFEAILFMTKGGPGDSSTTIAFYIYKSAFSYFRMGYATALSWLLALGLIVLLVAQWRLQRRWVHYE</sequence>
<dbReference type="InterPro" id="IPR035906">
    <property type="entry name" value="MetI-like_sf"/>
</dbReference>
<comment type="caution">
    <text evidence="9">The sequence shown here is derived from an EMBL/GenBank/DDBJ whole genome shotgun (WGS) entry which is preliminary data.</text>
</comment>
<accession>A0A399FDF8</accession>
<dbReference type="OrthoDB" id="9788108at2"/>
<dbReference type="PANTHER" id="PTHR30193">
    <property type="entry name" value="ABC TRANSPORTER PERMEASE PROTEIN"/>
    <property type="match status" value="1"/>
</dbReference>
<reference evidence="9 10" key="1">
    <citation type="submission" date="2018-08" db="EMBL/GenBank/DDBJ databases">
        <title>Meiothermus granaticius genome AF-68 sequencing project.</title>
        <authorList>
            <person name="Da Costa M.S."/>
            <person name="Albuquerque L."/>
            <person name="Raposo P."/>
            <person name="Froufe H.J.C."/>
            <person name="Barroso C.S."/>
            <person name="Egas C."/>
        </authorList>
    </citation>
    <scope>NUCLEOTIDE SEQUENCE [LARGE SCALE GENOMIC DNA]</scope>
    <source>
        <strain evidence="9 10">AF-68</strain>
    </source>
</reference>
<evidence type="ECO:0000256" key="1">
    <source>
        <dbReference type="ARBA" id="ARBA00004651"/>
    </source>
</evidence>
<evidence type="ECO:0000256" key="4">
    <source>
        <dbReference type="ARBA" id="ARBA00022692"/>
    </source>
</evidence>
<keyword evidence="10" id="KW-1185">Reference proteome</keyword>
<evidence type="ECO:0000313" key="9">
    <source>
        <dbReference type="EMBL" id="RIH93042.1"/>
    </source>
</evidence>
<dbReference type="Proteomes" id="UP000266178">
    <property type="component" value="Unassembled WGS sequence"/>
</dbReference>
<dbReference type="InterPro" id="IPR000515">
    <property type="entry name" value="MetI-like"/>
</dbReference>
<comment type="similarity">
    <text evidence="7">Belongs to the binding-protein-dependent transport system permease family.</text>
</comment>
<dbReference type="Gene3D" id="1.10.3720.10">
    <property type="entry name" value="MetI-like"/>
    <property type="match status" value="1"/>
</dbReference>
<keyword evidence="5 7" id="KW-1133">Transmembrane helix</keyword>
<evidence type="ECO:0000259" key="8">
    <source>
        <dbReference type="PROSITE" id="PS50928"/>
    </source>
</evidence>
<evidence type="ECO:0000256" key="2">
    <source>
        <dbReference type="ARBA" id="ARBA00022448"/>
    </source>
</evidence>
<feature type="transmembrane region" description="Helical" evidence="7">
    <location>
        <begin position="159"/>
        <end position="183"/>
    </location>
</feature>
<keyword evidence="3" id="KW-1003">Cell membrane</keyword>
<dbReference type="GO" id="GO:0005886">
    <property type="term" value="C:plasma membrane"/>
    <property type="evidence" value="ECO:0007669"/>
    <property type="project" value="UniProtKB-SubCell"/>
</dbReference>
<name>A0A399FDF8_9DEIN</name>
<dbReference type="PROSITE" id="PS50928">
    <property type="entry name" value="ABC_TM1"/>
    <property type="match status" value="1"/>
</dbReference>
<protein>
    <submittedName>
        <fullName evidence="9">Lactose transport system permease protein LacF</fullName>
    </submittedName>
</protein>
<proteinExistence type="inferred from homology"/>